<organism evidence="2 3">
    <name type="scientific">Botryosphaeria dothidea</name>
    <dbReference type="NCBI Taxonomy" id="55169"/>
    <lineage>
        <taxon>Eukaryota</taxon>
        <taxon>Fungi</taxon>
        <taxon>Dikarya</taxon>
        <taxon>Ascomycota</taxon>
        <taxon>Pezizomycotina</taxon>
        <taxon>Dothideomycetes</taxon>
        <taxon>Dothideomycetes incertae sedis</taxon>
        <taxon>Botryosphaeriales</taxon>
        <taxon>Botryosphaeriaceae</taxon>
        <taxon>Botryosphaeria</taxon>
    </lineage>
</organism>
<gene>
    <name evidence="2" type="ORF">GTA08_BOTSDO00165</name>
</gene>
<evidence type="ECO:0000313" key="3">
    <source>
        <dbReference type="Proteomes" id="UP000572817"/>
    </source>
</evidence>
<keyword evidence="1" id="KW-0732">Signal</keyword>
<accession>A0A8H4N9X3</accession>
<evidence type="ECO:0000313" key="2">
    <source>
        <dbReference type="EMBL" id="KAF4314575.1"/>
    </source>
</evidence>
<dbReference type="EMBL" id="WWBZ02000001">
    <property type="protein sequence ID" value="KAF4314575.1"/>
    <property type="molecule type" value="Genomic_DNA"/>
</dbReference>
<dbReference type="AlphaFoldDB" id="A0A8H4N9X3"/>
<keyword evidence="3" id="KW-1185">Reference proteome</keyword>
<evidence type="ECO:0008006" key="4">
    <source>
        <dbReference type="Google" id="ProtNLM"/>
    </source>
</evidence>
<feature type="signal peptide" evidence="1">
    <location>
        <begin position="1"/>
        <end position="26"/>
    </location>
</feature>
<protein>
    <recommendedName>
        <fullName evidence="4">Secreted protein</fullName>
    </recommendedName>
</protein>
<comment type="caution">
    <text evidence="2">The sequence shown here is derived from an EMBL/GenBank/DDBJ whole genome shotgun (WGS) entry which is preliminary data.</text>
</comment>
<sequence>MHLQAPTLLLLLLLLLLSLSLLTAAALQLPDAIPASATLAVLDKRSPVFNTITYCQHAHHKGACQTQAVYPNVCYNVSQWWNNRVSRQPVAVYGAGEG</sequence>
<evidence type="ECO:0000256" key="1">
    <source>
        <dbReference type="SAM" id="SignalP"/>
    </source>
</evidence>
<feature type="chain" id="PRO_5034097583" description="Secreted protein" evidence="1">
    <location>
        <begin position="27"/>
        <end position="98"/>
    </location>
</feature>
<proteinExistence type="predicted"/>
<reference evidence="2" key="1">
    <citation type="submission" date="2020-04" db="EMBL/GenBank/DDBJ databases">
        <title>Genome Assembly and Annotation of Botryosphaeria dothidea sdau 11-99, a Latent Pathogen of Apple Fruit Ring Rot in China.</title>
        <authorList>
            <person name="Yu C."/>
            <person name="Diao Y."/>
            <person name="Lu Q."/>
            <person name="Zhao J."/>
            <person name="Cui S."/>
            <person name="Peng C."/>
            <person name="He B."/>
            <person name="Liu H."/>
        </authorList>
    </citation>
    <scope>NUCLEOTIDE SEQUENCE [LARGE SCALE GENOMIC DNA]</scope>
    <source>
        <strain evidence="2">Sdau11-99</strain>
    </source>
</reference>
<dbReference type="Proteomes" id="UP000572817">
    <property type="component" value="Unassembled WGS sequence"/>
</dbReference>
<name>A0A8H4N9X3_9PEZI</name>